<evidence type="ECO:0000256" key="8">
    <source>
        <dbReference type="ARBA" id="ARBA00022553"/>
    </source>
</evidence>
<keyword evidence="21" id="KW-1185">Reference proteome</keyword>
<dbReference type="PROSITE" id="PS00018">
    <property type="entry name" value="EF_HAND_1"/>
    <property type="match status" value="1"/>
</dbReference>
<evidence type="ECO:0000256" key="6">
    <source>
        <dbReference type="ARBA" id="ARBA00022490"/>
    </source>
</evidence>
<evidence type="ECO:0000313" key="19">
    <source>
        <dbReference type="EMBL" id="EAA11841.4"/>
    </source>
</evidence>
<dbReference type="PROSITE" id="PS50222">
    <property type="entry name" value="EF_HAND_2"/>
    <property type="match status" value="1"/>
</dbReference>
<feature type="chain" id="PRO_5014588224" evidence="17">
    <location>
        <begin position="23"/>
        <end position="627"/>
    </location>
</feature>
<accession>Q7Q6Y1</accession>
<keyword evidence="13" id="KW-0333">Golgi apparatus</keyword>
<evidence type="ECO:0000256" key="2">
    <source>
        <dbReference type="ARBA" id="ARBA00004496"/>
    </source>
</evidence>
<protein>
    <submittedName>
        <fullName evidence="19">AGAP005608-PA</fullName>
    </submittedName>
</protein>
<dbReference type="GO" id="GO:0005509">
    <property type="term" value="F:calcium ion binding"/>
    <property type="evidence" value="ECO:0000318"/>
    <property type="project" value="GO_Central"/>
</dbReference>
<dbReference type="Pfam" id="PF25434">
    <property type="entry name" value="NUCB1_N"/>
    <property type="match status" value="1"/>
</dbReference>
<feature type="compositionally biased region" description="Polar residues" evidence="16">
    <location>
        <begin position="567"/>
        <end position="577"/>
    </location>
</feature>
<dbReference type="GO" id="GO:0016020">
    <property type="term" value="C:membrane"/>
    <property type="evidence" value="ECO:0007669"/>
    <property type="project" value="UniProtKB-SubCell"/>
</dbReference>
<dbReference type="InterPro" id="IPR057576">
    <property type="entry name" value="NUCB1_N"/>
</dbReference>
<evidence type="ECO:0000256" key="4">
    <source>
        <dbReference type="ARBA" id="ARBA00004613"/>
    </source>
</evidence>
<keyword evidence="10 17" id="KW-0732">Signal</keyword>
<dbReference type="InterPro" id="IPR018247">
    <property type="entry name" value="EF_Hand_1_Ca_BS"/>
</dbReference>
<proteinExistence type="inferred from homology"/>
<evidence type="ECO:0000256" key="15">
    <source>
        <dbReference type="ARBA" id="ARBA00023136"/>
    </source>
</evidence>
<organism evidence="19">
    <name type="scientific">Anopheles gambiae</name>
    <name type="common">African malaria mosquito</name>
    <dbReference type="NCBI Taxonomy" id="7165"/>
    <lineage>
        <taxon>Eukaryota</taxon>
        <taxon>Metazoa</taxon>
        <taxon>Ecdysozoa</taxon>
        <taxon>Arthropoda</taxon>
        <taxon>Hexapoda</taxon>
        <taxon>Insecta</taxon>
        <taxon>Pterygota</taxon>
        <taxon>Neoptera</taxon>
        <taxon>Endopterygota</taxon>
        <taxon>Diptera</taxon>
        <taxon>Nematocera</taxon>
        <taxon>Culicoidea</taxon>
        <taxon>Culicidae</taxon>
        <taxon>Anophelinae</taxon>
        <taxon>Anopheles</taxon>
    </lineage>
</organism>
<reference evidence="19 20" key="3">
    <citation type="journal article" date="2004" name="Trends Parasitol.">
        <title>The Anopheles gambiae genome: an update.</title>
        <authorList>
            <person name="Mongin E."/>
            <person name="Louis C."/>
            <person name="Holt R.A."/>
            <person name="Birney E."/>
            <person name="Collins F.H."/>
        </authorList>
    </citation>
    <scope>NUCLEOTIDE SEQUENCE</scope>
    <source>
        <strain evidence="19 20">PEST</strain>
    </source>
</reference>
<dbReference type="GO" id="GO:0005085">
    <property type="term" value="F:guanyl-nucleotide exchange factor activity"/>
    <property type="evidence" value="ECO:0007669"/>
    <property type="project" value="UniProtKB-KW"/>
</dbReference>
<reference evidence="19 21" key="1">
    <citation type="journal article" date="2002" name="Science">
        <title>The genome sequence of the malaria mosquito Anopheles gambiae.</title>
        <authorList>
            <person name="Holt R.A."/>
            <person name="Subramanian G.M."/>
            <person name="Halpern A."/>
            <person name="Sutton G.G."/>
            <person name="Charlab R."/>
            <person name="Nusskern D.R."/>
            <person name="Wincker P."/>
            <person name="Clark A.G."/>
            <person name="Ribeiro J.M."/>
            <person name="Wides R."/>
            <person name="Salzberg S.L."/>
            <person name="Loftus B."/>
            <person name="Yandell M."/>
            <person name="Majoros W.H."/>
            <person name="Rusch D.B."/>
            <person name="Lai Z."/>
            <person name="Kraft C.L."/>
            <person name="Abril J.F."/>
            <person name="Anthouard V."/>
            <person name="Arensburger P."/>
            <person name="Atkinson P.W."/>
            <person name="Baden H."/>
            <person name="de Berardinis V."/>
            <person name="Baldwin D."/>
            <person name="Benes V."/>
            <person name="Biedler J."/>
            <person name="Blass C."/>
            <person name="Bolanos R."/>
            <person name="Boscus D."/>
            <person name="Barnstead M."/>
            <person name="Cai S."/>
            <person name="Center A."/>
            <person name="Chaturverdi K."/>
            <person name="Christophides G.K."/>
            <person name="Chrystal M.A."/>
            <person name="Clamp M."/>
            <person name="Cravchik A."/>
            <person name="Curwen V."/>
            <person name="Dana A."/>
            <person name="Delcher A."/>
            <person name="Dew I."/>
            <person name="Evans C.A."/>
            <person name="Flanigan M."/>
            <person name="Grundschober-Freimoser A."/>
            <person name="Friedli L."/>
            <person name="Gu Z."/>
            <person name="Guan P."/>
            <person name="Guigo R."/>
            <person name="Hillenmeyer M.E."/>
            <person name="Hladun S.L."/>
            <person name="Hogan J.R."/>
            <person name="Hong Y.S."/>
            <person name="Hoover J."/>
            <person name="Jaillon O."/>
            <person name="Ke Z."/>
            <person name="Kodira C."/>
            <person name="Kokoza E."/>
            <person name="Koutsos A."/>
            <person name="Letunic I."/>
            <person name="Levitsky A."/>
            <person name="Liang Y."/>
            <person name="Lin J.J."/>
            <person name="Lobo N.F."/>
            <person name="Lopez J.R."/>
            <person name="Malek J.A."/>
            <person name="McIntosh T.C."/>
            <person name="Meister S."/>
            <person name="Miller J."/>
            <person name="Mobarry C."/>
            <person name="Mongin E."/>
            <person name="Murphy S.D."/>
            <person name="O'Brochta D.A."/>
            <person name="Pfannkoch C."/>
            <person name="Qi R."/>
            <person name="Regier M.A."/>
            <person name="Remington K."/>
            <person name="Shao H."/>
            <person name="Sharakhova M.V."/>
            <person name="Sitter C.D."/>
            <person name="Shetty J."/>
            <person name="Smith T.J."/>
            <person name="Strong R."/>
            <person name="Sun J."/>
            <person name="Thomasova D."/>
            <person name="Ton L.Q."/>
            <person name="Topalis P."/>
            <person name="Tu Z."/>
            <person name="Unger M.F."/>
            <person name="Walenz B."/>
            <person name="Wang A."/>
            <person name="Wang J."/>
            <person name="Wang M."/>
            <person name="Wang X."/>
            <person name="Woodford K.J."/>
            <person name="Wortman J.R."/>
            <person name="Wu M."/>
            <person name="Yao A."/>
            <person name="Zdobnov E.M."/>
            <person name="Zhang H."/>
            <person name="Zhao Q."/>
            <person name="Zhao S."/>
            <person name="Zhu S.C."/>
            <person name="Zhimulev I."/>
            <person name="Coluzzi M."/>
            <person name="della Torre A."/>
            <person name="Roth C.W."/>
            <person name="Louis C."/>
            <person name="Kalush F."/>
            <person name="Mural R.J."/>
            <person name="Myers E.W."/>
            <person name="Adams M.D."/>
            <person name="Smith H.O."/>
            <person name="Broder S."/>
            <person name="Gardner M.J."/>
            <person name="Fraser C.M."/>
            <person name="Birney E."/>
            <person name="Bork P."/>
            <person name="Brey P.T."/>
            <person name="Venter J.C."/>
            <person name="Weissenbach J."/>
            <person name="Kafatos F.C."/>
            <person name="Collins F.H."/>
            <person name="Hoffman S.L."/>
        </authorList>
    </citation>
    <scope>NUCLEOTIDE SEQUENCE [LARGE SCALE GENOMIC DNA]</scope>
    <source>
        <strain evidence="19 21">PEST</strain>
    </source>
</reference>
<evidence type="ECO:0000256" key="5">
    <source>
        <dbReference type="ARBA" id="ARBA00008063"/>
    </source>
</evidence>
<comment type="similarity">
    <text evidence="5">Belongs to the nucleobindin family.</text>
</comment>
<dbReference type="GO" id="GO:0005975">
    <property type="term" value="P:carbohydrate metabolic process"/>
    <property type="evidence" value="ECO:0007669"/>
    <property type="project" value="InterPro"/>
</dbReference>
<evidence type="ECO:0000256" key="11">
    <source>
        <dbReference type="ARBA" id="ARBA00022737"/>
    </source>
</evidence>
<dbReference type="Pfam" id="PF13499">
    <property type="entry name" value="EF-hand_7"/>
    <property type="match status" value="1"/>
</dbReference>
<evidence type="ECO:0000256" key="1">
    <source>
        <dbReference type="ARBA" id="ARBA00004170"/>
    </source>
</evidence>
<evidence type="ECO:0000256" key="16">
    <source>
        <dbReference type="SAM" id="MobiDB-lite"/>
    </source>
</evidence>
<keyword evidence="11" id="KW-0677">Repeat</keyword>
<dbReference type="STRING" id="7165.Q7Q6Y1"/>
<dbReference type="InterPro" id="IPR011992">
    <property type="entry name" value="EF-hand-dom_pair"/>
</dbReference>
<dbReference type="VEuPathDB" id="VectorBase:AGAP005608"/>
<keyword evidence="15" id="KW-0472">Membrane</keyword>
<dbReference type="PANTHER" id="PTHR19237">
    <property type="entry name" value="NUCLEOBINDIN"/>
    <property type="match status" value="1"/>
</dbReference>
<feature type="domain" description="EF-hand" evidence="18">
    <location>
        <begin position="289"/>
        <end position="324"/>
    </location>
</feature>
<reference evidence="19" key="4">
    <citation type="journal article" date="2007" name="Genome Biol.">
        <title>Update of the Anopheles gambiae PEST genome assembly.</title>
        <authorList>
            <person name="Sharakhova M.V."/>
            <person name="Hammond M.P."/>
            <person name="Lobo N.F."/>
            <person name="Krzywinski J."/>
            <person name="Unger M.F."/>
            <person name="Hillenmeyer M.E."/>
            <person name="Bruggner R.V."/>
            <person name="Birney E."/>
            <person name="Collins F.H."/>
        </authorList>
    </citation>
    <scope>NUCLEOTIDE SEQUENCE</scope>
    <source>
        <strain evidence="19">PEST</strain>
    </source>
</reference>
<dbReference type="GO" id="GO:0016787">
    <property type="term" value="F:hydrolase activity"/>
    <property type="evidence" value="ECO:0007669"/>
    <property type="project" value="UniProtKB-ARBA"/>
</dbReference>
<evidence type="ECO:0000313" key="21">
    <source>
        <dbReference type="Proteomes" id="UP000007062"/>
    </source>
</evidence>
<keyword evidence="14" id="KW-0238">DNA-binding</keyword>
<feature type="compositionally biased region" description="Low complexity" evidence="16">
    <location>
        <begin position="389"/>
        <end position="424"/>
    </location>
</feature>
<reference evidence="20" key="6">
    <citation type="submission" date="2020-05" db="UniProtKB">
        <authorList>
            <consortium name="EnsemblMetazoa"/>
        </authorList>
    </citation>
    <scope>IDENTIFICATION</scope>
    <source>
        <strain evidence="20">PEST</strain>
    </source>
</reference>
<dbReference type="PANTHER" id="PTHR19237:SF20">
    <property type="entry name" value="NUCLEOBINDIN 1"/>
    <property type="match status" value="1"/>
</dbReference>
<dbReference type="eggNOG" id="KOG3866">
    <property type="taxonomic scope" value="Eukaryota"/>
</dbReference>
<dbReference type="CDD" id="cd00051">
    <property type="entry name" value="EFh"/>
    <property type="match status" value="1"/>
</dbReference>
<keyword evidence="9" id="KW-0344">Guanine-nucleotide releasing factor</keyword>
<evidence type="ECO:0000256" key="13">
    <source>
        <dbReference type="ARBA" id="ARBA00023034"/>
    </source>
</evidence>
<feature type="region of interest" description="Disordered" evidence="16">
    <location>
        <begin position="360"/>
        <end position="627"/>
    </location>
</feature>
<dbReference type="EMBL" id="AAAB01008960">
    <property type="protein sequence ID" value="EAA11841.4"/>
    <property type="molecule type" value="Genomic_DNA"/>
</dbReference>
<feature type="compositionally biased region" description="Low complexity" evidence="16">
    <location>
        <begin position="578"/>
        <end position="627"/>
    </location>
</feature>
<evidence type="ECO:0000256" key="10">
    <source>
        <dbReference type="ARBA" id="ARBA00022729"/>
    </source>
</evidence>
<dbReference type="SUPFAM" id="SSF88713">
    <property type="entry name" value="Glycoside hydrolase/deacetylase"/>
    <property type="match status" value="1"/>
</dbReference>
<evidence type="ECO:0000256" key="3">
    <source>
        <dbReference type="ARBA" id="ARBA00004555"/>
    </source>
</evidence>
<feature type="compositionally biased region" description="Polar residues" evidence="16">
    <location>
        <begin position="438"/>
        <end position="470"/>
    </location>
</feature>
<name>Q7Q6Y1_ANOGA</name>
<gene>
    <name evidence="19" type="ORF">AgaP_AGAP005608</name>
</gene>
<dbReference type="Proteomes" id="UP000007062">
    <property type="component" value="Chromosome 2L"/>
</dbReference>
<evidence type="ECO:0000256" key="7">
    <source>
        <dbReference type="ARBA" id="ARBA00022525"/>
    </source>
</evidence>
<keyword evidence="12" id="KW-0106">Calcium</keyword>
<keyword evidence="6" id="KW-0963">Cytoplasm</keyword>
<dbReference type="GO" id="GO:0005793">
    <property type="term" value="C:endoplasmic reticulum-Golgi intermediate compartment"/>
    <property type="evidence" value="ECO:0000318"/>
    <property type="project" value="GO_Central"/>
</dbReference>
<feature type="signal peptide" evidence="17">
    <location>
        <begin position="1"/>
        <end position="22"/>
    </location>
</feature>
<keyword evidence="8" id="KW-0597">Phosphoprotein</keyword>
<dbReference type="Gene3D" id="1.10.238.10">
    <property type="entry name" value="EF-hand"/>
    <property type="match status" value="1"/>
</dbReference>
<evidence type="ECO:0000259" key="18">
    <source>
        <dbReference type="PROSITE" id="PS50222"/>
    </source>
</evidence>
<evidence type="ECO:0000256" key="12">
    <source>
        <dbReference type="ARBA" id="ARBA00022837"/>
    </source>
</evidence>
<feature type="compositionally biased region" description="Basic and acidic residues" evidence="16">
    <location>
        <begin position="197"/>
        <end position="214"/>
    </location>
</feature>
<keyword evidence="7" id="KW-0964">Secreted</keyword>
<feature type="compositionally biased region" description="Low complexity" evidence="16">
    <location>
        <begin position="471"/>
        <end position="566"/>
    </location>
</feature>
<dbReference type="InterPro" id="IPR040250">
    <property type="entry name" value="Nucleobindin"/>
</dbReference>
<feature type="region of interest" description="Disordered" evidence="16">
    <location>
        <begin position="197"/>
        <end position="218"/>
    </location>
</feature>
<evidence type="ECO:0000256" key="9">
    <source>
        <dbReference type="ARBA" id="ARBA00022658"/>
    </source>
</evidence>
<dbReference type="EnsemblMetazoa" id="AGAP005608-RA">
    <property type="protein sequence ID" value="AGAP005608-PA"/>
    <property type="gene ID" value="AGAP005608"/>
</dbReference>
<dbReference type="PaxDb" id="7165-AGAP005608-PA"/>
<evidence type="ECO:0000256" key="14">
    <source>
        <dbReference type="ARBA" id="ARBA00023125"/>
    </source>
</evidence>
<dbReference type="VEuPathDB" id="VectorBase:AGAMI1_012826"/>
<evidence type="ECO:0000313" key="20">
    <source>
        <dbReference type="EnsemblMetazoa" id="AGAP005608-PA"/>
    </source>
</evidence>
<reference evidence="19" key="5">
    <citation type="submission" date="2011-05" db="EMBL/GenBank/DDBJ databases">
        <authorList>
            <consortium name="VectorBase"/>
        </authorList>
    </citation>
    <scope>NUCLEOTIDE SEQUENCE</scope>
    <source>
        <strain evidence="19">PEST</strain>
    </source>
</reference>
<dbReference type="OMA" id="QETDTNH"/>
<dbReference type="GO" id="GO:0005794">
    <property type="term" value="C:Golgi apparatus"/>
    <property type="evidence" value="ECO:0007669"/>
    <property type="project" value="UniProtKB-SubCell"/>
</dbReference>
<dbReference type="GO" id="GO:0003677">
    <property type="term" value="F:DNA binding"/>
    <property type="evidence" value="ECO:0007669"/>
    <property type="project" value="UniProtKB-KW"/>
</dbReference>
<dbReference type="SUPFAM" id="SSF47473">
    <property type="entry name" value="EF-hand"/>
    <property type="match status" value="1"/>
</dbReference>
<evidence type="ECO:0000256" key="17">
    <source>
        <dbReference type="SAM" id="SignalP"/>
    </source>
</evidence>
<sequence>MKGNGSILVLLLVAGMLPTMLGLPVVTQPPKPAEKEEKHEDSNVERMENIIEYNKYLQEVVNVLESDPVFAEKLQKAAESDIRSGVIAQELEYVGHHVRSRLDELKRMELQRLKELATKQFELTNEIDRDHLKIREHVDHSNPHTFEIDDLKKLILKTSQDLQENDRRRREEFKQYELQKEFEKQEKLRALDEQHRKEYEEELKRQQAKHDNHEKIHHPGNKAQLEEVWEKQDHMDGQDFDPKTFFMLHDLDGNNMWDENEVKVLFINELNKMYQAGAPEDDMKERAEEMERMREHVFKEADTNKDGLISYEEFIEQTKRDEFQKDPGWDTVDHEPQFTHEEYLEFERRRQEEIQRLVAEGKLPPHPNMPQGYHPDANGAYQVHPNAIPQHQVPHYQQQQQHQQQQYHQQQQQHFQQQQQHHQQGPPPPGYNNHGQQINVHPNQIYDNVQPHQVHPNPTYTGQQSTVYTGQQAAPQHQQAQPAPVQQHPAQQQQYQQQPQQQQQHPGQQAHQQQQQAQYPQQPQQQQQPHQQQQQPQQQPQQQQQQQYQSNQIPQNPQYQQQHANNNVQPNQKPPSHQQQAVPAPAQQQQPPQQQHTGNVASSPQQQPQQQQPPAAPAQPSVVQVKH</sequence>
<dbReference type="GO" id="GO:0005576">
    <property type="term" value="C:extracellular region"/>
    <property type="evidence" value="ECO:0007669"/>
    <property type="project" value="UniProtKB-SubCell"/>
</dbReference>
<dbReference type="AlphaFoldDB" id="Q7Q6Y1"/>
<reference evidence="19" key="2">
    <citation type="submission" date="2002-03" db="EMBL/GenBank/DDBJ databases">
        <authorList>
            <consortium name="The Anopheles Genome Sequencing Consortium"/>
        </authorList>
    </citation>
    <scope>NUCLEOTIDE SEQUENCE</scope>
    <source>
        <strain evidence="19">PEST</strain>
    </source>
</reference>
<dbReference type="InterPro" id="IPR011330">
    <property type="entry name" value="Glyco_hydro/deAcase_b/a-brl"/>
</dbReference>
<dbReference type="InterPro" id="IPR002048">
    <property type="entry name" value="EF_hand_dom"/>
</dbReference>
<comment type="subcellular location">
    <subcellularLocation>
        <location evidence="2">Cytoplasm</location>
    </subcellularLocation>
    <subcellularLocation>
        <location evidence="3">Golgi apparatus</location>
    </subcellularLocation>
    <subcellularLocation>
        <location evidence="1">Membrane</location>
        <topology evidence="1">Peripheral membrane protein</topology>
    </subcellularLocation>
    <subcellularLocation>
        <location evidence="4">Secreted</location>
    </subcellularLocation>
</comment>